<keyword evidence="3" id="KW-0064">Aspartyl protease</keyword>
<dbReference type="GO" id="GO:0006508">
    <property type="term" value="P:proteolysis"/>
    <property type="evidence" value="ECO:0007669"/>
    <property type="project" value="UniProtKB-KW"/>
</dbReference>
<evidence type="ECO:0000256" key="4">
    <source>
        <dbReference type="ARBA" id="ARBA00022801"/>
    </source>
</evidence>
<dbReference type="SUPFAM" id="SSF53098">
    <property type="entry name" value="Ribonuclease H-like"/>
    <property type="match status" value="1"/>
</dbReference>
<dbReference type="GO" id="GO:0004190">
    <property type="term" value="F:aspartic-type endopeptidase activity"/>
    <property type="evidence" value="ECO:0007669"/>
    <property type="project" value="UniProtKB-KW"/>
</dbReference>
<sequence length="1046" mass="117642">KGRNGQLVNKSEHRANEAEISLVALNTDSGLLRDDVLILDSGASQHLVKSHFESKMTSVVELGHPVNIRIANGECMVARKRGTLKMTCQGMRVSIDALLVPGLKHNLLSISELTEKGHKVVVDKEQMSVTGSNFKLRCRRTNGLYVLEASEFGTAMVTKVENDLWHKRLGHISNDGLKTLNLPVVTEKCSTCLEGKAKKLPFRKLEKRSTRIGDLIHSDVCGPINPPTMDQHRYFQVIVDDFSNFLVVKLLKTKDEAGRNLINYVRELETQKEVKVKKIRTDCGGEFKSRNLEEFAESKGIVMQYTISHNPEMNGKAERMNGILMDRVRVKLLEGNVPKYLWGEAVRCAAYEINRSPSSSLKGPVPTPSYFFNGFNELSKLKIFGSRAWSLNQPKQNKLDPKAKRGVMVGYCGGGYKIWLPEPNKVIRSRHVIFDETKMGWDAENVEPPESPMKEESVNSDDEKEPEEPIKKPIENPKPKLRKRSHSPSTDSPSKRKNLEQTGELVQPTDGDSDMEVDEIVEPETAGKTTSSGRTIKAPKRFGDYELYSAYCLLSSSDEEPSTFEQAVKSPEWRQAIKSELDSHENLQTWSPCTLPEDHVAIDTRWVFKLKDDGTRKARLVAKGYQMPSTDENFYSPVCRMPTVRILLSVAVTNGWPLRQIDVPVAFLNGILPNDVYIKKPKGLNCDSDVLKLNRALYGLKNAPKCWNNRFNEVMTKFGLQRSKYDFCLYHGNGIYLVLFVDDGLITGDPEGVVRLVQILHDEFKTKDLGEAKCFLGMELERPADNVLKIRQRKMVNKIFNEFKMEGCHGVSTPMEPGFQFGDEPAGDVPYRRLVCCLMYLATTSRPDLSFCASTLSRVLDRPTVHAWKAAKRAVRYLRTTADYALQFTKGGKLHAFSDADWAGNHQTRKSVSGFVALHGQNPIAWFSRGQPCVALSTAEAEYVAVASAAQEIVNIRGVLSEFGAKSECATIMVDNASAISMVKSFENSRRVKHIDIKIHFVKDLYEKQVIDVVHISTNDNVADVFTKPLSRDKFTKFRLLLKIVP</sequence>
<dbReference type="InterPro" id="IPR013103">
    <property type="entry name" value="RVT_2"/>
</dbReference>
<dbReference type="Pfam" id="PF13976">
    <property type="entry name" value="gag_pre-integrs"/>
    <property type="match status" value="1"/>
</dbReference>
<dbReference type="Pfam" id="PF22936">
    <property type="entry name" value="Pol_BBD"/>
    <property type="match status" value="1"/>
</dbReference>
<dbReference type="GO" id="GO:0046872">
    <property type="term" value="F:metal ion binding"/>
    <property type="evidence" value="ECO:0007669"/>
    <property type="project" value="UniProtKB-KW"/>
</dbReference>
<dbReference type="InterPro" id="IPR039537">
    <property type="entry name" value="Retrotran_Ty1/copia-like"/>
</dbReference>
<organism evidence="7">
    <name type="scientific">Lygus hesperus</name>
    <name type="common">Western plant bug</name>
    <dbReference type="NCBI Taxonomy" id="30085"/>
    <lineage>
        <taxon>Eukaryota</taxon>
        <taxon>Metazoa</taxon>
        <taxon>Ecdysozoa</taxon>
        <taxon>Arthropoda</taxon>
        <taxon>Hexapoda</taxon>
        <taxon>Insecta</taxon>
        <taxon>Pterygota</taxon>
        <taxon>Neoptera</taxon>
        <taxon>Paraneoptera</taxon>
        <taxon>Hemiptera</taxon>
        <taxon>Heteroptera</taxon>
        <taxon>Panheteroptera</taxon>
        <taxon>Cimicomorpha</taxon>
        <taxon>Miridae</taxon>
        <taxon>Mirini</taxon>
        <taxon>Lygus</taxon>
    </lineage>
</organism>
<feature type="compositionally biased region" description="Basic and acidic residues" evidence="5">
    <location>
        <begin position="467"/>
        <end position="478"/>
    </location>
</feature>
<dbReference type="InterPro" id="IPR001584">
    <property type="entry name" value="Integrase_cat-core"/>
</dbReference>
<evidence type="ECO:0000256" key="1">
    <source>
        <dbReference type="ARBA" id="ARBA00022670"/>
    </source>
</evidence>
<evidence type="ECO:0000313" key="7">
    <source>
        <dbReference type="EMBL" id="JAQ11571.1"/>
    </source>
</evidence>
<dbReference type="SUPFAM" id="SSF56672">
    <property type="entry name" value="DNA/RNA polymerases"/>
    <property type="match status" value="1"/>
</dbReference>
<accession>A0A146LV28</accession>
<proteinExistence type="predicted"/>
<dbReference type="CDD" id="cd09272">
    <property type="entry name" value="RNase_HI_RT_Ty1"/>
    <property type="match status" value="1"/>
</dbReference>
<dbReference type="InterPro" id="IPR036397">
    <property type="entry name" value="RNaseH_sf"/>
</dbReference>
<dbReference type="InterPro" id="IPR054722">
    <property type="entry name" value="PolX-like_BBD"/>
</dbReference>
<name>A0A146LV28_LYGHE</name>
<dbReference type="InterPro" id="IPR057670">
    <property type="entry name" value="SH3_retrovirus"/>
</dbReference>
<dbReference type="AlphaFoldDB" id="A0A146LV28"/>
<evidence type="ECO:0000256" key="5">
    <source>
        <dbReference type="SAM" id="MobiDB-lite"/>
    </source>
</evidence>
<dbReference type="InterPro" id="IPR043502">
    <property type="entry name" value="DNA/RNA_pol_sf"/>
</dbReference>
<dbReference type="Pfam" id="PF00665">
    <property type="entry name" value="rve"/>
    <property type="match status" value="1"/>
</dbReference>
<keyword evidence="1" id="KW-0645">Protease</keyword>
<dbReference type="Gene3D" id="3.30.420.10">
    <property type="entry name" value="Ribonuclease H-like superfamily/Ribonuclease H"/>
    <property type="match status" value="1"/>
</dbReference>
<dbReference type="GO" id="GO:0015074">
    <property type="term" value="P:DNA integration"/>
    <property type="evidence" value="ECO:0007669"/>
    <property type="project" value="InterPro"/>
</dbReference>
<feature type="non-terminal residue" evidence="7">
    <location>
        <position position="1"/>
    </location>
</feature>
<dbReference type="InterPro" id="IPR012337">
    <property type="entry name" value="RNaseH-like_sf"/>
</dbReference>
<feature type="region of interest" description="Disordered" evidence="5">
    <location>
        <begin position="441"/>
        <end position="516"/>
    </location>
</feature>
<dbReference type="PROSITE" id="PS50994">
    <property type="entry name" value="INTEGRASE"/>
    <property type="match status" value="1"/>
</dbReference>
<dbReference type="PANTHER" id="PTHR42648:SF28">
    <property type="entry name" value="TRANSPOSON-ENCODED PROTEIN WITH RIBONUCLEASE H-LIKE AND RETROVIRUS ZINC FINGER-LIKE DOMAINS"/>
    <property type="match status" value="1"/>
</dbReference>
<dbReference type="EMBL" id="GDHC01007058">
    <property type="protein sequence ID" value="JAQ11571.1"/>
    <property type="molecule type" value="Transcribed_RNA"/>
</dbReference>
<dbReference type="PANTHER" id="PTHR42648">
    <property type="entry name" value="TRANSPOSASE, PUTATIVE-RELATED"/>
    <property type="match status" value="1"/>
</dbReference>
<evidence type="ECO:0000259" key="6">
    <source>
        <dbReference type="PROSITE" id="PS50994"/>
    </source>
</evidence>
<dbReference type="Pfam" id="PF25597">
    <property type="entry name" value="SH3_retrovirus"/>
    <property type="match status" value="1"/>
</dbReference>
<evidence type="ECO:0000256" key="2">
    <source>
        <dbReference type="ARBA" id="ARBA00022723"/>
    </source>
</evidence>
<keyword evidence="2" id="KW-0479">Metal-binding</keyword>
<dbReference type="Pfam" id="PF07727">
    <property type="entry name" value="RVT_2"/>
    <property type="match status" value="1"/>
</dbReference>
<feature type="domain" description="Integrase catalytic" evidence="6">
    <location>
        <begin position="197"/>
        <end position="374"/>
    </location>
</feature>
<gene>
    <name evidence="7" type="primary">POLX_82</name>
    <name evidence="7" type="ORF">g.72627</name>
</gene>
<dbReference type="GO" id="GO:0042575">
    <property type="term" value="C:DNA polymerase complex"/>
    <property type="evidence" value="ECO:0007669"/>
    <property type="project" value="UniProtKB-ARBA"/>
</dbReference>
<protein>
    <submittedName>
        <fullName evidence="7">Retrovirus-related Pol polyprotein from transposon TNT 1-94</fullName>
    </submittedName>
</protein>
<reference evidence="7" key="1">
    <citation type="journal article" date="2016" name="Gigascience">
        <title>De novo construction of an expanded transcriptome assembly for the western tarnished plant bug, Lygus hesperus.</title>
        <authorList>
            <person name="Tassone E.E."/>
            <person name="Geib S.M."/>
            <person name="Hall B."/>
            <person name="Fabrick J.A."/>
            <person name="Brent C.S."/>
            <person name="Hull J.J."/>
        </authorList>
    </citation>
    <scope>NUCLEOTIDE SEQUENCE</scope>
</reference>
<keyword evidence="4" id="KW-0378">Hydrolase</keyword>
<evidence type="ECO:0000256" key="3">
    <source>
        <dbReference type="ARBA" id="ARBA00022750"/>
    </source>
</evidence>
<dbReference type="InterPro" id="IPR025724">
    <property type="entry name" value="GAG-pre-integrase_dom"/>
</dbReference>
<dbReference type="GO" id="GO:0003676">
    <property type="term" value="F:nucleic acid binding"/>
    <property type="evidence" value="ECO:0007669"/>
    <property type="project" value="InterPro"/>
</dbReference>
<dbReference type="GO" id="GO:0071897">
    <property type="term" value="P:DNA biosynthetic process"/>
    <property type="evidence" value="ECO:0007669"/>
    <property type="project" value="UniProtKB-ARBA"/>
</dbReference>